<accession>A0A5A7QGE1</accession>
<organism evidence="1 2">
    <name type="scientific">Striga asiatica</name>
    <name type="common">Asiatic witchweed</name>
    <name type="synonym">Buchnera asiatica</name>
    <dbReference type="NCBI Taxonomy" id="4170"/>
    <lineage>
        <taxon>Eukaryota</taxon>
        <taxon>Viridiplantae</taxon>
        <taxon>Streptophyta</taxon>
        <taxon>Embryophyta</taxon>
        <taxon>Tracheophyta</taxon>
        <taxon>Spermatophyta</taxon>
        <taxon>Magnoliopsida</taxon>
        <taxon>eudicotyledons</taxon>
        <taxon>Gunneridae</taxon>
        <taxon>Pentapetalae</taxon>
        <taxon>asterids</taxon>
        <taxon>lamiids</taxon>
        <taxon>Lamiales</taxon>
        <taxon>Orobanchaceae</taxon>
        <taxon>Buchnereae</taxon>
        <taxon>Striga</taxon>
    </lineage>
</organism>
<sequence>MPNLIRSKSINARILNLRLAKLPRLPITQAHVLRLPHPQPTNLIRQILQPGPTEPPGPPLSSHRTHVRVATAVEPVLVPQLLHVVPDLDPYKGEVRVHEEARDRARDLVHVEELEDEALVGYAELECGGLVAHGADQVGPPLDVQADHGRAAAVEGDDLVGPSGGSGGAVGDGSLDGCAGECDVVFGVCGVESYGTMGVRFITSDGGVKRVRFMYFFLDAFSSSLKKVGQRKISTVKASFRFGITA</sequence>
<name>A0A5A7QGE1_STRAF</name>
<comment type="caution">
    <text evidence="1">The sequence shown here is derived from an EMBL/GenBank/DDBJ whole genome shotgun (WGS) entry which is preliminary data.</text>
</comment>
<dbReference type="AlphaFoldDB" id="A0A5A7QGE1"/>
<dbReference type="EMBL" id="BKCP01006848">
    <property type="protein sequence ID" value="GER44006.1"/>
    <property type="molecule type" value="Genomic_DNA"/>
</dbReference>
<evidence type="ECO:0000313" key="1">
    <source>
        <dbReference type="EMBL" id="GER44006.1"/>
    </source>
</evidence>
<proteinExistence type="predicted"/>
<dbReference type="Proteomes" id="UP000325081">
    <property type="component" value="Unassembled WGS sequence"/>
</dbReference>
<gene>
    <name evidence="1" type="ORF">STAS_20882</name>
</gene>
<evidence type="ECO:0000313" key="2">
    <source>
        <dbReference type="Proteomes" id="UP000325081"/>
    </source>
</evidence>
<protein>
    <submittedName>
        <fullName evidence="1">Cobyrinic acid a,c-diamide synthase family protein</fullName>
    </submittedName>
</protein>
<reference evidence="2" key="1">
    <citation type="journal article" date="2019" name="Curr. Biol.">
        <title>Genome Sequence of Striga asiatica Provides Insight into the Evolution of Plant Parasitism.</title>
        <authorList>
            <person name="Yoshida S."/>
            <person name="Kim S."/>
            <person name="Wafula E.K."/>
            <person name="Tanskanen J."/>
            <person name="Kim Y.M."/>
            <person name="Honaas L."/>
            <person name="Yang Z."/>
            <person name="Spallek T."/>
            <person name="Conn C.E."/>
            <person name="Ichihashi Y."/>
            <person name="Cheong K."/>
            <person name="Cui S."/>
            <person name="Der J.P."/>
            <person name="Gundlach H."/>
            <person name="Jiao Y."/>
            <person name="Hori C."/>
            <person name="Ishida J.K."/>
            <person name="Kasahara H."/>
            <person name="Kiba T."/>
            <person name="Kim M.S."/>
            <person name="Koo N."/>
            <person name="Laohavisit A."/>
            <person name="Lee Y.H."/>
            <person name="Lumba S."/>
            <person name="McCourt P."/>
            <person name="Mortimer J.C."/>
            <person name="Mutuku J.M."/>
            <person name="Nomura T."/>
            <person name="Sasaki-Sekimoto Y."/>
            <person name="Seto Y."/>
            <person name="Wang Y."/>
            <person name="Wakatake T."/>
            <person name="Sakakibara H."/>
            <person name="Demura T."/>
            <person name="Yamaguchi S."/>
            <person name="Yoneyama K."/>
            <person name="Manabe R.I."/>
            <person name="Nelson D.C."/>
            <person name="Schulman A.H."/>
            <person name="Timko M.P."/>
            <person name="dePamphilis C.W."/>
            <person name="Choi D."/>
            <person name="Shirasu K."/>
        </authorList>
    </citation>
    <scope>NUCLEOTIDE SEQUENCE [LARGE SCALE GENOMIC DNA]</scope>
    <source>
        <strain evidence="2">cv. UVA1</strain>
    </source>
</reference>
<keyword evidence="2" id="KW-1185">Reference proteome</keyword>